<organism evidence="2 3">
    <name type="scientific">Coccomyxa viridis</name>
    <dbReference type="NCBI Taxonomy" id="1274662"/>
    <lineage>
        <taxon>Eukaryota</taxon>
        <taxon>Viridiplantae</taxon>
        <taxon>Chlorophyta</taxon>
        <taxon>core chlorophytes</taxon>
        <taxon>Trebouxiophyceae</taxon>
        <taxon>Trebouxiophyceae incertae sedis</taxon>
        <taxon>Coccomyxaceae</taxon>
        <taxon>Coccomyxa</taxon>
    </lineage>
</organism>
<dbReference type="Proteomes" id="UP001497392">
    <property type="component" value="Unassembled WGS sequence"/>
</dbReference>
<name>A0ABP1FTQ0_9CHLO</name>
<accession>A0ABP1FTQ0</accession>
<evidence type="ECO:0000256" key="1">
    <source>
        <dbReference type="SAM" id="MobiDB-lite"/>
    </source>
</evidence>
<dbReference type="EMBL" id="CAXHTA020000006">
    <property type="protein sequence ID" value="CAL5221910.1"/>
    <property type="molecule type" value="Genomic_DNA"/>
</dbReference>
<evidence type="ECO:0000313" key="3">
    <source>
        <dbReference type="Proteomes" id="UP001497392"/>
    </source>
</evidence>
<feature type="compositionally biased region" description="Polar residues" evidence="1">
    <location>
        <begin position="69"/>
        <end position="78"/>
    </location>
</feature>
<gene>
    <name evidence="2" type="primary">g4180</name>
    <name evidence="2" type="ORF">VP750_LOCUS3569</name>
</gene>
<keyword evidence="3" id="KW-1185">Reference proteome</keyword>
<sequence length="600" mass="62539">MSRAATAPGFILSDAAQPEDLNTATAPHISSEIPAPTDSAKGAPTDSAKGPLPEDTTHSQPAAPAESTAVPTTPQQHIQPAAPARLSSAAGGSDTEGPLPPTSAIDILPAANRASVATNATPITDTNGAPMALEAKVVSNEIPTAGGNSVLTADTASVAAADIVPIANRASVAINGADSERAAAVGRNGPNSPRAAQGQALLQVPTQAMPPVQHGPGSHLVAPGQPSAPAAAPGMPLPVYLQLAAYQIRALEGTISQQQDGWIRQLNSVEKQALLLTACQVLSQACDAAADQVVALAGQLESSHSNLTINLAAVQLLDPATFSGVTSPWEFGDLWFRMGPVVTGLLAQLPPSNNTTQNSAILAAEGLATAGDTFKDLLTLANPIDTTSLAALKLAALKKMNEKDLTSEDKDMLALKALADKANAYAKMNWRYYQAYTGWGTLLTWLKLLTALAITVISGKAASTSDPYHWLATAIAALGGLHTLLVTIETRWPPKALAKPFMIAQKQYQRLIRDIGDPTQALLAQAALVKQDADPDLDVDPFTDVGLTRDGTPALGEGKQVQIFLDIGMALNTFDWFFSLVEKEVPPPKDLPLWRLPPQT</sequence>
<protein>
    <submittedName>
        <fullName evidence="2">G4180 protein</fullName>
    </submittedName>
</protein>
<comment type="caution">
    <text evidence="2">The sequence shown here is derived from an EMBL/GenBank/DDBJ whole genome shotgun (WGS) entry which is preliminary data.</text>
</comment>
<evidence type="ECO:0000313" key="2">
    <source>
        <dbReference type="EMBL" id="CAL5221910.1"/>
    </source>
</evidence>
<reference evidence="2 3" key="1">
    <citation type="submission" date="2024-06" db="EMBL/GenBank/DDBJ databases">
        <authorList>
            <person name="Kraege A."/>
            <person name="Thomma B."/>
        </authorList>
    </citation>
    <scope>NUCLEOTIDE SEQUENCE [LARGE SCALE GENOMIC DNA]</scope>
</reference>
<feature type="region of interest" description="Disordered" evidence="1">
    <location>
        <begin position="1"/>
        <end position="105"/>
    </location>
</feature>
<proteinExistence type="predicted"/>